<dbReference type="GeneID" id="24099127"/>
<dbReference type="OrthoDB" id="2757320at2759"/>
<dbReference type="AlphaFoldDB" id="J4IB84"/>
<dbReference type="Gene3D" id="3.80.10.10">
    <property type="entry name" value="Ribonuclease Inhibitor"/>
    <property type="match status" value="1"/>
</dbReference>
<evidence type="ECO:0008006" key="3">
    <source>
        <dbReference type="Google" id="ProtNLM"/>
    </source>
</evidence>
<proteinExistence type="predicted"/>
<name>J4IB84_9APHY</name>
<dbReference type="InParanoid" id="J4IB84"/>
<protein>
    <recommendedName>
        <fullName evidence="3">F-box domain-containing protein</fullName>
    </recommendedName>
</protein>
<reference evidence="1 2" key="1">
    <citation type="journal article" date="2012" name="Appl. Environ. Microbiol.">
        <title>Short-read sequencing for genomic analysis of the brown rot fungus Fibroporia radiculosa.</title>
        <authorList>
            <person name="Tang J.D."/>
            <person name="Perkins A.D."/>
            <person name="Sonstegard T.S."/>
            <person name="Schroeder S.G."/>
            <person name="Burgess S.C."/>
            <person name="Diehl S.V."/>
        </authorList>
    </citation>
    <scope>NUCLEOTIDE SEQUENCE [LARGE SCALE GENOMIC DNA]</scope>
    <source>
        <strain evidence="1 2">TFFH 294</strain>
    </source>
</reference>
<keyword evidence="2" id="KW-1185">Reference proteome</keyword>
<sequence length="531" mass="59731">MHHALSITELVRLIVEQIQIGDPPRLDSDDAIDPQTLAKLARTARVFREPALDRLWYRQQGIGNLVKCMSISLWEERPTREDRIVTEWCDCSSYLTFKRPVVPEDWERFHYYASRIRALDPPDGRVSCVGLAHGVFEALYNARLSSHLLPNLSTLYWDEGYHSTAFKFGTMFLGPSLTRLAIGVHTIESVPIAALLLAHLPSLAHRVRKIDIVMHSEGLIHDFFIPPTTLAALERLESFIYLSDTPLSMTAFTELSSLPALTTLRLEASSSWSGSMLVGPPVNMSHPYSFDALRNLEVEGRSIGSCISALNISRYPKLRAVMFDVDLGTSDTIQGLFEALSASSSCTELQRITFGVRCAYGGTRLDISLLRPVYDFHNLRSLILTPLFGVKLNINDRDLENMGIAWPYLDTMVFDYFPRSPSEVEPSATLKGLLLVARSWPALRRLQIEIDARQIDLDKTQQCHGQVVNECLREIHLCDSPVDGIEPTVVANFLSSIFPSVRRIETYAKQGESRWKMVEEILCSPCGHPVT</sequence>
<dbReference type="HOGENOM" id="CLU_021164_0_0_1"/>
<dbReference type="InterPro" id="IPR032675">
    <property type="entry name" value="LRR_dom_sf"/>
</dbReference>
<evidence type="ECO:0000313" key="1">
    <source>
        <dbReference type="EMBL" id="CCM04216.1"/>
    </source>
</evidence>
<dbReference type="RefSeq" id="XP_012183499.1">
    <property type="nucleotide sequence ID" value="XM_012328109.1"/>
</dbReference>
<dbReference type="Proteomes" id="UP000006352">
    <property type="component" value="Unassembled WGS sequence"/>
</dbReference>
<dbReference type="EMBL" id="HE797146">
    <property type="protein sequence ID" value="CCM04216.1"/>
    <property type="molecule type" value="Genomic_DNA"/>
</dbReference>
<organism evidence="1 2">
    <name type="scientific">Fibroporia radiculosa</name>
    <dbReference type="NCBI Taxonomy" id="599839"/>
    <lineage>
        <taxon>Eukaryota</taxon>
        <taxon>Fungi</taxon>
        <taxon>Dikarya</taxon>
        <taxon>Basidiomycota</taxon>
        <taxon>Agaricomycotina</taxon>
        <taxon>Agaricomycetes</taxon>
        <taxon>Polyporales</taxon>
        <taxon>Fibroporiaceae</taxon>
        <taxon>Fibroporia</taxon>
    </lineage>
</organism>
<dbReference type="STRING" id="599839.J4IB84"/>
<accession>J4IB84</accession>
<gene>
    <name evidence="1" type="ORF">FIBRA_06383</name>
</gene>
<evidence type="ECO:0000313" key="2">
    <source>
        <dbReference type="Proteomes" id="UP000006352"/>
    </source>
</evidence>